<reference evidence="2 3" key="1">
    <citation type="journal article" date="2019" name="Nat. Ecol. Evol.">
        <title>Megaphylogeny resolves global patterns of mushroom evolution.</title>
        <authorList>
            <person name="Varga T."/>
            <person name="Krizsan K."/>
            <person name="Foldi C."/>
            <person name="Dima B."/>
            <person name="Sanchez-Garcia M."/>
            <person name="Sanchez-Ramirez S."/>
            <person name="Szollosi G.J."/>
            <person name="Szarkandi J.G."/>
            <person name="Papp V."/>
            <person name="Albert L."/>
            <person name="Andreopoulos W."/>
            <person name="Angelini C."/>
            <person name="Antonin V."/>
            <person name="Barry K.W."/>
            <person name="Bougher N.L."/>
            <person name="Buchanan P."/>
            <person name="Buyck B."/>
            <person name="Bense V."/>
            <person name="Catcheside P."/>
            <person name="Chovatia M."/>
            <person name="Cooper J."/>
            <person name="Damon W."/>
            <person name="Desjardin D."/>
            <person name="Finy P."/>
            <person name="Geml J."/>
            <person name="Haridas S."/>
            <person name="Hughes K."/>
            <person name="Justo A."/>
            <person name="Karasinski D."/>
            <person name="Kautmanova I."/>
            <person name="Kiss B."/>
            <person name="Kocsube S."/>
            <person name="Kotiranta H."/>
            <person name="LaButti K.M."/>
            <person name="Lechner B.E."/>
            <person name="Liimatainen K."/>
            <person name="Lipzen A."/>
            <person name="Lukacs Z."/>
            <person name="Mihaltcheva S."/>
            <person name="Morgado L.N."/>
            <person name="Niskanen T."/>
            <person name="Noordeloos M.E."/>
            <person name="Ohm R.A."/>
            <person name="Ortiz-Santana B."/>
            <person name="Ovrebo C."/>
            <person name="Racz N."/>
            <person name="Riley R."/>
            <person name="Savchenko A."/>
            <person name="Shiryaev A."/>
            <person name="Soop K."/>
            <person name="Spirin V."/>
            <person name="Szebenyi C."/>
            <person name="Tomsovsky M."/>
            <person name="Tulloss R.E."/>
            <person name="Uehling J."/>
            <person name="Grigoriev I.V."/>
            <person name="Vagvolgyi C."/>
            <person name="Papp T."/>
            <person name="Martin F.M."/>
            <person name="Miettinen O."/>
            <person name="Hibbett D.S."/>
            <person name="Nagy L.G."/>
        </authorList>
    </citation>
    <scope>NUCLEOTIDE SEQUENCE [LARGE SCALE GENOMIC DNA]</scope>
    <source>
        <strain evidence="2 3">CBS 962.96</strain>
    </source>
</reference>
<gene>
    <name evidence="2" type="ORF">K435DRAFT_864282</name>
</gene>
<dbReference type="InterPro" id="IPR035309">
    <property type="entry name" value="PSME4"/>
</dbReference>
<organism evidence="2 3">
    <name type="scientific">Dendrothele bispora (strain CBS 962.96)</name>
    <dbReference type="NCBI Taxonomy" id="1314807"/>
    <lineage>
        <taxon>Eukaryota</taxon>
        <taxon>Fungi</taxon>
        <taxon>Dikarya</taxon>
        <taxon>Basidiomycota</taxon>
        <taxon>Agaricomycotina</taxon>
        <taxon>Agaricomycetes</taxon>
        <taxon>Agaricomycetidae</taxon>
        <taxon>Agaricales</taxon>
        <taxon>Agaricales incertae sedis</taxon>
        <taxon>Dendrothele</taxon>
    </lineage>
</organism>
<dbReference type="GO" id="GO:0016504">
    <property type="term" value="F:peptidase activator activity"/>
    <property type="evidence" value="ECO:0007669"/>
    <property type="project" value="InterPro"/>
</dbReference>
<dbReference type="GO" id="GO:0070628">
    <property type="term" value="F:proteasome binding"/>
    <property type="evidence" value="ECO:0007669"/>
    <property type="project" value="InterPro"/>
</dbReference>
<evidence type="ECO:0000313" key="3">
    <source>
        <dbReference type="Proteomes" id="UP000297245"/>
    </source>
</evidence>
<keyword evidence="3" id="KW-1185">Reference proteome</keyword>
<dbReference type="PANTHER" id="PTHR32170">
    <property type="entry name" value="PROTEASOME ACTIVATOR COMPLEX SUBUNIT 4"/>
    <property type="match status" value="1"/>
</dbReference>
<sequence length="382" mass="43062">MNYVSYLVLSPASSALWAAMLSRLLAKKSKRKLEITDLQLPWRPLWGALKKELWVKKRVRDSSRNVVNVLLYIAAQCKRYYSEDEIPSTLDEFLPLMTQDVRLSLQIVSMLLIEHPLNASTTAGHADSMADRQSLKIKKSINRQQALSKIMVYSISADDPIREIVNDKSPIALDTLERLITSTESFFHPSNSGQWTSAVNNFIVMTNARVLSVKLTSFLQHLTGEFIERWHEEQQETCKTPVTQWLTRALRRAFVNISRTPALLGMFSKHPISLGLAQGSLRAMTLLGPNIIMPEFLECAYGGLEVVNETHRTTAVLSTLTGIDRPLSTEKVWLAGRKHVVPLLELRIPGIDINDPNKTIFATMFIVAFLQNIKVGDLSSCF</sequence>
<dbReference type="EMBL" id="ML179334">
    <property type="protein sequence ID" value="THU90487.1"/>
    <property type="molecule type" value="Genomic_DNA"/>
</dbReference>
<dbReference type="AlphaFoldDB" id="A0A4S8LML4"/>
<protein>
    <recommendedName>
        <fullName evidence="1">Proteasome activator Blm10 middle HEAT repeats region domain-containing protein</fullName>
    </recommendedName>
</protein>
<dbReference type="PANTHER" id="PTHR32170:SF3">
    <property type="entry name" value="PROTEASOME ACTIVATOR COMPLEX SUBUNIT 4"/>
    <property type="match status" value="1"/>
</dbReference>
<dbReference type="Pfam" id="PF16507">
    <property type="entry name" value="HEAT_PSME4_mid"/>
    <property type="match status" value="1"/>
</dbReference>
<feature type="domain" description="Proteasome activator Blm10 middle HEAT repeats region" evidence="1">
    <location>
        <begin position="199"/>
        <end position="380"/>
    </location>
</feature>
<dbReference type="Proteomes" id="UP000297245">
    <property type="component" value="Unassembled WGS sequence"/>
</dbReference>
<dbReference type="GO" id="GO:0005829">
    <property type="term" value="C:cytosol"/>
    <property type="evidence" value="ECO:0007669"/>
    <property type="project" value="TreeGrafter"/>
</dbReference>
<accession>A0A4S8LML4</accession>
<evidence type="ECO:0000313" key="2">
    <source>
        <dbReference type="EMBL" id="THU90487.1"/>
    </source>
</evidence>
<dbReference type="OrthoDB" id="17907at2759"/>
<dbReference type="GO" id="GO:0005634">
    <property type="term" value="C:nucleus"/>
    <property type="evidence" value="ECO:0007669"/>
    <property type="project" value="TreeGrafter"/>
</dbReference>
<evidence type="ECO:0000259" key="1">
    <source>
        <dbReference type="Pfam" id="PF16507"/>
    </source>
</evidence>
<dbReference type="GO" id="GO:0010499">
    <property type="term" value="P:proteasomal ubiquitin-independent protein catabolic process"/>
    <property type="evidence" value="ECO:0007669"/>
    <property type="project" value="TreeGrafter"/>
</dbReference>
<name>A0A4S8LML4_DENBC</name>
<proteinExistence type="predicted"/>
<dbReference type="InterPro" id="IPR032430">
    <property type="entry name" value="Blm10_mid"/>
</dbReference>